<accession>A0A1X0QF10</accession>
<feature type="compositionally biased region" description="Polar residues" evidence="1">
    <location>
        <begin position="38"/>
        <end position="47"/>
    </location>
</feature>
<organism evidence="2 3">
    <name type="scientific">Hepatospora eriocheir</name>
    <dbReference type="NCBI Taxonomy" id="1081669"/>
    <lineage>
        <taxon>Eukaryota</taxon>
        <taxon>Fungi</taxon>
        <taxon>Fungi incertae sedis</taxon>
        <taxon>Microsporidia</taxon>
        <taxon>Hepatosporidae</taxon>
        <taxon>Hepatospora</taxon>
    </lineage>
</organism>
<dbReference type="VEuPathDB" id="MicrosporidiaDB:HERIO_1365"/>
<evidence type="ECO:0000313" key="2">
    <source>
        <dbReference type="EMBL" id="ORD98322.1"/>
    </source>
</evidence>
<dbReference type="Proteomes" id="UP000192501">
    <property type="component" value="Unassembled WGS sequence"/>
</dbReference>
<comment type="caution">
    <text evidence="2">The sequence shown here is derived from an EMBL/GenBank/DDBJ whole genome shotgun (WGS) entry which is preliminary data.</text>
</comment>
<evidence type="ECO:0000313" key="3">
    <source>
        <dbReference type="Proteomes" id="UP000192501"/>
    </source>
</evidence>
<dbReference type="VEuPathDB" id="MicrosporidiaDB:A0H76_2730"/>
<proteinExistence type="predicted"/>
<gene>
    <name evidence="2" type="ORF">A0H76_2730</name>
</gene>
<sequence length="349" mass="42644">MFVLKVFGFKILYCNSDEQPQPETHSQPQLETREVNNKSEQSNQNFQSNDRDNIYLESFKREINKSFADFQYLKINRKQFNELITGYRQFEIDPNDYTDTFLKSLLNTILGENRIQFFYNSEIYNEILDYFKCFLKREIFFIFSYDNSYFVKKEYFYRSDKELIILIIEVLRHSKTCNLEVIFKTINKTIEFYEKRNALDAFYKLMQRIENLKQLQLSQINFKKLEIVQDVIHNNFRRLNSQFDIPYFQNISNENLKILFAQIYLNITKYKQDLELCYNGGPVYLNSVVSYNLMKSFNEAFNCIFQNNKEVFKLFFWIYTINYINYMDIDINFKYIFEQMRLTYMRSFI</sequence>
<protein>
    <submittedName>
        <fullName evidence="2">Uncharacterized protein</fullName>
    </submittedName>
</protein>
<dbReference type="AlphaFoldDB" id="A0A1X0QF10"/>
<feature type="compositionally biased region" description="Polar residues" evidence="1">
    <location>
        <begin position="18"/>
        <end position="30"/>
    </location>
</feature>
<dbReference type="EMBL" id="LTAI01000797">
    <property type="protein sequence ID" value="ORD98322.1"/>
    <property type="molecule type" value="Genomic_DNA"/>
</dbReference>
<evidence type="ECO:0000256" key="1">
    <source>
        <dbReference type="SAM" id="MobiDB-lite"/>
    </source>
</evidence>
<feature type="region of interest" description="Disordered" evidence="1">
    <location>
        <begin position="18"/>
        <end position="47"/>
    </location>
</feature>
<name>A0A1X0QF10_9MICR</name>
<reference evidence="2 3" key="1">
    <citation type="journal article" date="2017" name="Environ. Microbiol.">
        <title>Decay of the glycolytic pathway and adaptation to intranuclear parasitism within Enterocytozoonidae microsporidia.</title>
        <authorList>
            <person name="Wiredu Boakye D."/>
            <person name="Jaroenlak P."/>
            <person name="Prachumwat A."/>
            <person name="Williams T.A."/>
            <person name="Bateman K.S."/>
            <person name="Itsathitphaisarn O."/>
            <person name="Sritunyalucksana K."/>
            <person name="Paszkiewicz K.H."/>
            <person name="Moore K.A."/>
            <person name="Stentiford G.D."/>
            <person name="Williams B.A."/>
        </authorList>
    </citation>
    <scope>NUCLEOTIDE SEQUENCE [LARGE SCALE GENOMIC DNA]</scope>
    <source>
        <strain evidence="3">canceri</strain>
    </source>
</reference>